<organism evidence="1">
    <name type="scientific">marine sediment metagenome</name>
    <dbReference type="NCBI Taxonomy" id="412755"/>
    <lineage>
        <taxon>unclassified sequences</taxon>
        <taxon>metagenomes</taxon>
        <taxon>ecological metagenomes</taxon>
    </lineage>
</organism>
<dbReference type="AlphaFoldDB" id="A0A0F9AI39"/>
<comment type="caution">
    <text evidence="1">The sequence shown here is derived from an EMBL/GenBank/DDBJ whole genome shotgun (WGS) entry which is preliminary data.</text>
</comment>
<accession>A0A0F9AI39</accession>
<protein>
    <submittedName>
        <fullName evidence="1">Uncharacterized protein</fullName>
    </submittedName>
</protein>
<evidence type="ECO:0000313" key="1">
    <source>
        <dbReference type="EMBL" id="KKK78174.1"/>
    </source>
</evidence>
<gene>
    <name evidence="1" type="ORF">LCGC14_2846190</name>
</gene>
<dbReference type="EMBL" id="LAZR01054614">
    <property type="protein sequence ID" value="KKK78174.1"/>
    <property type="molecule type" value="Genomic_DNA"/>
</dbReference>
<sequence length="89" mass="10387">MIEASKFQKSVIEQIEKIGDAITLIEGICKDIEELDPILVNDIGEGFYSAQPITKFIINHRKYTLWYNEMRDLLFKELSGKAYIEKNKF</sequence>
<name>A0A0F9AI39_9ZZZZ</name>
<proteinExistence type="predicted"/>
<reference evidence="1" key="1">
    <citation type="journal article" date="2015" name="Nature">
        <title>Complex archaea that bridge the gap between prokaryotes and eukaryotes.</title>
        <authorList>
            <person name="Spang A."/>
            <person name="Saw J.H."/>
            <person name="Jorgensen S.L."/>
            <person name="Zaremba-Niedzwiedzka K."/>
            <person name="Martijn J."/>
            <person name="Lind A.E."/>
            <person name="van Eijk R."/>
            <person name="Schleper C."/>
            <person name="Guy L."/>
            <person name="Ettema T.J."/>
        </authorList>
    </citation>
    <scope>NUCLEOTIDE SEQUENCE</scope>
</reference>